<dbReference type="InterPro" id="IPR032710">
    <property type="entry name" value="NTF2-like_dom_sf"/>
</dbReference>
<comment type="caution">
    <text evidence="1">The sequence shown here is derived from an EMBL/GenBank/DDBJ whole genome shotgun (WGS) entry which is preliminary data.</text>
</comment>
<accession>A0A1Y2LF73</accession>
<dbReference type="EMBL" id="JFKB01000004">
    <property type="protein sequence ID" value="OSQ48847.1"/>
    <property type="molecule type" value="Genomic_DNA"/>
</dbReference>
<dbReference type="STRING" id="1293890.TALK_07935"/>
<gene>
    <name evidence="1" type="ORF">TALK_07935</name>
</gene>
<name>A0A1Y2LF73_9PROT</name>
<dbReference type="OrthoDB" id="5817554at2"/>
<reference evidence="1 2" key="1">
    <citation type="submission" date="2014-03" db="EMBL/GenBank/DDBJ databases">
        <title>The draft genome sequence of Thalassospira alkalitolerans JCM 18968.</title>
        <authorList>
            <person name="Lai Q."/>
            <person name="Shao Z."/>
        </authorList>
    </citation>
    <scope>NUCLEOTIDE SEQUENCE [LARGE SCALE GENOMIC DNA]</scope>
    <source>
        <strain evidence="1 2">JCM 18968</strain>
    </source>
</reference>
<proteinExistence type="predicted"/>
<dbReference type="Proteomes" id="UP000193396">
    <property type="component" value="Unassembled WGS sequence"/>
</dbReference>
<evidence type="ECO:0000313" key="1">
    <source>
        <dbReference type="EMBL" id="OSQ48847.1"/>
    </source>
</evidence>
<evidence type="ECO:0008006" key="3">
    <source>
        <dbReference type="Google" id="ProtNLM"/>
    </source>
</evidence>
<dbReference type="RefSeq" id="WP_085617617.1">
    <property type="nucleotide sequence ID" value="NZ_JFKB01000004.1"/>
</dbReference>
<dbReference type="AlphaFoldDB" id="A0A1Y2LF73"/>
<protein>
    <recommendedName>
        <fullName evidence="3">SnoaL-like domain-containing protein</fullName>
    </recommendedName>
</protein>
<evidence type="ECO:0000313" key="2">
    <source>
        <dbReference type="Proteomes" id="UP000193396"/>
    </source>
</evidence>
<dbReference type="Gene3D" id="3.10.450.50">
    <property type="match status" value="1"/>
</dbReference>
<organism evidence="1 2">
    <name type="scientific">Thalassospira alkalitolerans</name>
    <dbReference type="NCBI Taxonomy" id="1293890"/>
    <lineage>
        <taxon>Bacteria</taxon>
        <taxon>Pseudomonadati</taxon>
        <taxon>Pseudomonadota</taxon>
        <taxon>Alphaproteobacteria</taxon>
        <taxon>Rhodospirillales</taxon>
        <taxon>Thalassospiraceae</taxon>
        <taxon>Thalassospira</taxon>
    </lineage>
</organism>
<keyword evidence="2" id="KW-1185">Reference proteome</keyword>
<dbReference type="SUPFAM" id="SSF54427">
    <property type="entry name" value="NTF2-like"/>
    <property type="match status" value="1"/>
</dbReference>
<sequence>MISAKTQSPFAADDTDRNQIWAMLVPRDIAAFVAADWSMVKDDFKADGFYAIDACKSDDPDAWKMMFPDLATYRDEWLRQALAAQGIDYAENLFDGVFRATELSKIDITGNRALVRKHFNGTIKKADGSHDRLLWKTHYYCEKQPDGKWLITGFTGYLPNHDPA</sequence>